<name>A0A0C2W9L8_9BACL</name>
<dbReference type="Proteomes" id="UP000031972">
    <property type="component" value="Unassembled WGS sequence"/>
</dbReference>
<evidence type="ECO:0000313" key="3">
    <source>
        <dbReference type="EMBL" id="KIL52743.1"/>
    </source>
</evidence>
<feature type="region of interest" description="Disordered" evidence="1">
    <location>
        <begin position="52"/>
        <end position="91"/>
    </location>
</feature>
<dbReference type="PATRIC" id="fig|220754.4.peg.72"/>
<dbReference type="RefSeq" id="WP_041053472.1">
    <property type="nucleotide sequence ID" value="NZ_JXRR01000001.1"/>
</dbReference>
<organism evidence="3 4">
    <name type="scientific">Jeotgalibacillus campisalis</name>
    <dbReference type="NCBI Taxonomy" id="220754"/>
    <lineage>
        <taxon>Bacteria</taxon>
        <taxon>Bacillati</taxon>
        <taxon>Bacillota</taxon>
        <taxon>Bacilli</taxon>
        <taxon>Bacillales</taxon>
        <taxon>Caryophanaceae</taxon>
        <taxon>Jeotgalibacillus</taxon>
    </lineage>
</organism>
<keyword evidence="2" id="KW-1133">Transmembrane helix</keyword>
<keyword evidence="4" id="KW-1185">Reference proteome</keyword>
<proteinExistence type="predicted"/>
<evidence type="ECO:0000256" key="1">
    <source>
        <dbReference type="SAM" id="MobiDB-lite"/>
    </source>
</evidence>
<gene>
    <name evidence="3" type="ORF">KR50_00720</name>
</gene>
<reference evidence="3 4" key="1">
    <citation type="submission" date="2015-01" db="EMBL/GenBank/DDBJ databases">
        <title>Jeotgalibacillus campisalis genome sequencing.</title>
        <authorList>
            <person name="Goh K.M."/>
            <person name="Chan K.-G."/>
            <person name="Yaakop A.S."/>
            <person name="Ee R."/>
            <person name="Gan H.M."/>
            <person name="Chan C.S."/>
        </authorList>
    </citation>
    <scope>NUCLEOTIDE SEQUENCE [LARGE SCALE GENOMIC DNA]</scope>
    <source>
        <strain evidence="3 4">SF-57</strain>
    </source>
</reference>
<comment type="caution">
    <text evidence="3">The sequence shown here is derived from an EMBL/GenBank/DDBJ whole genome shotgun (WGS) entry which is preliminary data.</text>
</comment>
<dbReference type="AlphaFoldDB" id="A0A0C2W9L8"/>
<dbReference type="EMBL" id="JXRR01000001">
    <property type="protein sequence ID" value="KIL52743.1"/>
    <property type="molecule type" value="Genomic_DNA"/>
</dbReference>
<protein>
    <submittedName>
        <fullName evidence="3">Uncharacterized protein</fullName>
    </submittedName>
</protein>
<feature type="transmembrane region" description="Helical" evidence="2">
    <location>
        <begin position="5"/>
        <end position="21"/>
    </location>
</feature>
<dbReference type="OrthoDB" id="2455864at2"/>
<evidence type="ECO:0000256" key="2">
    <source>
        <dbReference type="SAM" id="Phobius"/>
    </source>
</evidence>
<feature type="transmembrane region" description="Helical" evidence="2">
    <location>
        <begin position="27"/>
        <end position="46"/>
    </location>
</feature>
<sequence>MINFIIAIAVGVGVFLGIYLISGSAGISALVAVIATVIAVIAVGFYTGQRKEQISKNEEVPLQKDRTPENANKKDYNPDDRNENRIKDPGK</sequence>
<keyword evidence="2" id="KW-0472">Membrane</keyword>
<evidence type="ECO:0000313" key="4">
    <source>
        <dbReference type="Proteomes" id="UP000031972"/>
    </source>
</evidence>
<keyword evidence="2" id="KW-0812">Transmembrane</keyword>
<accession>A0A0C2W9L8</accession>